<comment type="catalytic activity">
    <reaction evidence="1">
        <text>2-phosphoglycolate + H2O = glycolate + phosphate</text>
        <dbReference type="Rhea" id="RHEA:14369"/>
        <dbReference type="ChEBI" id="CHEBI:15377"/>
        <dbReference type="ChEBI" id="CHEBI:29805"/>
        <dbReference type="ChEBI" id="CHEBI:43474"/>
        <dbReference type="ChEBI" id="CHEBI:58033"/>
        <dbReference type="EC" id="3.1.3.18"/>
    </reaction>
</comment>
<organism evidence="5 6">
    <name type="scientific">Candidatus Cryptobacteroides avistercoris</name>
    <dbReference type="NCBI Taxonomy" id="2840758"/>
    <lineage>
        <taxon>Bacteria</taxon>
        <taxon>Pseudomonadati</taxon>
        <taxon>Bacteroidota</taxon>
        <taxon>Bacteroidia</taxon>
        <taxon>Bacteroidales</taxon>
        <taxon>Candidatus Cryptobacteroides</taxon>
    </lineage>
</organism>
<dbReference type="GO" id="GO:0005829">
    <property type="term" value="C:cytosol"/>
    <property type="evidence" value="ECO:0007669"/>
    <property type="project" value="TreeGrafter"/>
</dbReference>
<evidence type="ECO:0000256" key="4">
    <source>
        <dbReference type="ARBA" id="ARBA00013078"/>
    </source>
</evidence>
<dbReference type="SFLD" id="SFLDG01129">
    <property type="entry name" value="C1.5:_HAD__Beta-PGM__Phosphata"/>
    <property type="match status" value="1"/>
</dbReference>
<dbReference type="EC" id="3.1.3.18" evidence="4"/>
<dbReference type="GO" id="GO:0006281">
    <property type="term" value="P:DNA repair"/>
    <property type="evidence" value="ECO:0007669"/>
    <property type="project" value="TreeGrafter"/>
</dbReference>
<proteinExistence type="inferred from homology"/>
<comment type="caution">
    <text evidence="5">The sequence shown here is derived from an EMBL/GenBank/DDBJ whole genome shotgun (WGS) entry which is preliminary data.</text>
</comment>
<dbReference type="SFLD" id="SFLDS00003">
    <property type="entry name" value="Haloacid_Dehalogenase"/>
    <property type="match status" value="1"/>
</dbReference>
<evidence type="ECO:0000256" key="3">
    <source>
        <dbReference type="ARBA" id="ARBA00006171"/>
    </source>
</evidence>
<dbReference type="InterPro" id="IPR006439">
    <property type="entry name" value="HAD-SF_hydro_IA"/>
</dbReference>
<dbReference type="Gene3D" id="1.10.150.240">
    <property type="entry name" value="Putative phosphatase, domain 2"/>
    <property type="match status" value="1"/>
</dbReference>
<sequence length="217" mass="23259">MRYELVIFDLDGTLVDTIEDLGTAVNHALAQNNLPLHEIPEYRLMVGNGIGKLVKRAMPGPLQEDAGLFGELLDSFVKYYSSHLDVHSRPYPGITGLLARLSAAGMKLAVASNKFQAGAETIVGRFFPGVDFCAVLGGRDGAPLKPDPEVVREILDKAGVLREKAVMVGDSATDMLTAKAADICGIAVSWGFRPQEAAAECSFRADTAEELEKLLLG</sequence>
<dbReference type="InterPro" id="IPR023198">
    <property type="entry name" value="PGP-like_dom2"/>
</dbReference>
<dbReference type="Gene3D" id="3.40.50.1000">
    <property type="entry name" value="HAD superfamily/HAD-like"/>
    <property type="match status" value="1"/>
</dbReference>
<comment type="pathway">
    <text evidence="2">Organic acid metabolism; glycolate biosynthesis; glycolate from 2-phosphoglycolate: step 1/1.</text>
</comment>
<dbReference type="Proteomes" id="UP000823769">
    <property type="component" value="Unassembled WGS sequence"/>
</dbReference>
<dbReference type="PANTHER" id="PTHR43434:SF1">
    <property type="entry name" value="PHOSPHOGLYCOLATE PHOSPHATASE"/>
    <property type="match status" value="1"/>
</dbReference>
<dbReference type="PRINTS" id="PR00413">
    <property type="entry name" value="HADHALOGNASE"/>
</dbReference>
<dbReference type="NCBIfam" id="TIGR01549">
    <property type="entry name" value="HAD-SF-IA-v1"/>
    <property type="match status" value="1"/>
</dbReference>
<dbReference type="GO" id="GO:0008967">
    <property type="term" value="F:phosphoglycolate phosphatase activity"/>
    <property type="evidence" value="ECO:0007669"/>
    <property type="project" value="UniProtKB-EC"/>
</dbReference>
<evidence type="ECO:0000256" key="2">
    <source>
        <dbReference type="ARBA" id="ARBA00004818"/>
    </source>
</evidence>
<dbReference type="Pfam" id="PF13419">
    <property type="entry name" value="HAD_2"/>
    <property type="match status" value="1"/>
</dbReference>
<reference evidence="5" key="2">
    <citation type="journal article" date="2021" name="PeerJ">
        <title>Extensive microbial diversity within the chicken gut microbiome revealed by metagenomics and culture.</title>
        <authorList>
            <person name="Gilroy R."/>
            <person name="Ravi A."/>
            <person name="Getino M."/>
            <person name="Pursley I."/>
            <person name="Horton D.L."/>
            <person name="Alikhan N.F."/>
            <person name="Baker D."/>
            <person name="Gharbi K."/>
            <person name="Hall N."/>
            <person name="Watson M."/>
            <person name="Adriaenssens E.M."/>
            <person name="Foster-Nyarko E."/>
            <person name="Jarju S."/>
            <person name="Secka A."/>
            <person name="Antonio M."/>
            <person name="Oren A."/>
            <person name="Chaudhuri R.R."/>
            <person name="La Ragione R."/>
            <person name="Hildebrand F."/>
            <person name="Pallen M.J."/>
        </authorList>
    </citation>
    <scope>NUCLEOTIDE SEQUENCE</scope>
    <source>
        <strain evidence="5">B3-1481</strain>
    </source>
</reference>
<accession>A0A9D9IZY6</accession>
<dbReference type="SUPFAM" id="SSF56784">
    <property type="entry name" value="HAD-like"/>
    <property type="match status" value="1"/>
</dbReference>
<protein>
    <recommendedName>
        <fullName evidence="4">phosphoglycolate phosphatase</fullName>
        <ecNumber evidence="4">3.1.3.18</ecNumber>
    </recommendedName>
</protein>
<dbReference type="InterPro" id="IPR023214">
    <property type="entry name" value="HAD_sf"/>
</dbReference>
<name>A0A9D9IZY6_9BACT</name>
<comment type="similarity">
    <text evidence="3">Belongs to the HAD-like hydrolase superfamily. CbbY/CbbZ/Gph/YieH family.</text>
</comment>
<evidence type="ECO:0000313" key="5">
    <source>
        <dbReference type="EMBL" id="MBO8480628.1"/>
    </source>
</evidence>
<evidence type="ECO:0000256" key="1">
    <source>
        <dbReference type="ARBA" id="ARBA00000830"/>
    </source>
</evidence>
<dbReference type="PANTHER" id="PTHR43434">
    <property type="entry name" value="PHOSPHOGLYCOLATE PHOSPHATASE"/>
    <property type="match status" value="1"/>
</dbReference>
<keyword evidence="5" id="KW-0378">Hydrolase</keyword>
<dbReference type="AlphaFoldDB" id="A0A9D9IZY6"/>
<dbReference type="InterPro" id="IPR036412">
    <property type="entry name" value="HAD-like_sf"/>
</dbReference>
<gene>
    <name evidence="5" type="ORF">IAB76_05925</name>
</gene>
<evidence type="ECO:0000313" key="6">
    <source>
        <dbReference type="Proteomes" id="UP000823769"/>
    </source>
</evidence>
<dbReference type="InterPro" id="IPR041492">
    <property type="entry name" value="HAD_2"/>
</dbReference>
<reference evidence="5" key="1">
    <citation type="submission" date="2020-10" db="EMBL/GenBank/DDBJ databases">
        <authorList>
            <person name="Gilroy R."/>
        </authorList>
    </citation>
    <scope>NUCLEOTIDE SEQUENCE</scope>
    <source>
        <strain evidence="5">B3-1481</strain>
    </source>
</reference>
<dbReference type="EMBL" id="JADILW010000086">
    <property type="protein sequence ID" value="MBO8480628.1"/>
    <property type="molecule type" value="Genomic_DNA"/>
</dbReference>
<dbReference type="InterPro" id="IPR050155">
    <property type="entry name" value="HAD-like_hydrolase_sf"/>
</dbReference>
<dbReference type="SFLD" id="SFLDG01135">
    <property type="entry name" value="C1.5.6:_HAD__Beta-PGM__Phospha"/>
    <property type="match status" value="1"/>
</dbReference>